<dbReference type="AlphaFoldDB" id="A0A1T5A8J3"/>
<name>A0A1T5A8J3_9SPHN</name>
<dbReference type="EMBL" id="FUYM01000001">
    <property type="protein sequence ID" value="SKB31179.1"/>
    <property type="molecule type" value="Genomic_DNA"/>
</dbReference>
<evidence type="ECO:0000313" key="1">
    <source>
        <dbReference type="EMBL" id="SKB31179.1"/>
    </source>
</evidence>
<proteinExistence type="predicted"/>
<gene>
    <name evidence="1" type="ORF">SAMN06295920_101694</name>
</gene>
<dbReference type="STRING" id="439228.SAMN06295920_101694"/>
<evidence type="ECO:0000313" key="2">
    <source>
        <dbReference type="Proteomes" id="UP000189818"/>
    </source>
</evidence>
<dbReference type="Proteomes" id="UP000189818">
    <property type="component" value="Unassembled WGS sequence"/>
</dbReference>
<sequence length="116" mass="12393">MKYVGTVKLTARVSIAEIRNALAKRDLEDISTLSEDDTLSIFEVAVDQGDINDACGLCEGEGIPDVEPVVDHNLIGDFIAALQAGDMLTARGLVYRVFDDTSDARAADSALCRCAT</sequence>
<keyword evidence="2" id="KW-1185">Reference proteome</keyword>
<protein>
    <submittedName>
        <fullName evidence="1">Uncharacterized protein</fullName>
    </submittedName>
</protein>
<reference evidence="2" key="1">
    <citation type="submission" date="2017-02" db="EMBL/GenBank/DDBJ databases">
        <authorList>
            <person name="Varghese N."/>
            <person name="Submissions S."/>
        </authorList>
    </citation>
    <scope>NUCLEOTIDE SEQUENCE [LARGE SCALE GENOMIC DNA]</scope>
    <source>
        <strain evidence="2">UM2</strain>
    </source>
</reference>
<organism evidence="1 2">
    <name type="scientific">Rhizorhabdus histidinilytica</name>
    <dbReference type="NCBI Taxonomy" id="439228"/>
    <lineage>
        <taxon>Bacteria</taxon>
        <taxon>Pseudomonadati</taxon>
        <taxon>Pseudomonadota</taxon>
        <taxon>Alphaproteobacteria</taxon>
        <taxon>Sphingomonadales</taxon>
        <taxon>Sphingomonadaceae</taxon>
        <taxon>Rhizorhabdus</taxon>
    </lineage>
</organism>
<dbReference type="RefSeq" id="WP_079646609.1">
    <property type="nucleotide sequence ID" value="NZ_FUYM01000001.1"/>
</dbReference>
<accession>A0A1T5A8J3</accession>